<gene>
    <name evidence="1" type="ORF">EAS64_13905</name>
</gene>
<accession>A0A6P2C688</accession>
<dbReference type="InterPro" id="IPR007061">
    <property type="entry name" value="MST-like"/>
</dbReference>
<comment type="caution">
    <text evidence="1">The sequence shown here is derived from an EMBL/GenBank/DDBJ whole genome shotgun (WGS) entry which is preliminary data.</text>
</comment>
<protein>
    <submittedName>
        <fullName evidence="1">DinB family protein</fullName>
    </submittedName>
</protein>
<dbReference type="Pfam" id="PF04978">
    <property type="entry name" value="MST"/>
    <property type="match status" value="1"/>
</dbReference>
<dbReference type="EMBL" id="RPFW01000002">
    <property type="protein sequence ID" value="TVZ05601.1"/>
    <property type="molecule type" value="Genomic_DNA"/>
</dbReference>
<sequence length="165" mass="18108">MADQKPPRLARGEAETVRALLQYQRESLVRKVAGLDEDSARWSPVGSGTSLLWLIGHMADAEVTWVLRRFAGHDPAPPSGETPAATLTAAVDAYRQVWQRVDAVAFSGAGLDELCRRPDADPPVSLRWVLLHLLEETARHAGHADIIRELIDGGTGRLRLRAHLP</sequence>
<keyword evidence="2" id="KW-1185">Reference proteome</keyword>
<dbReference type="Proteomes" id="UP000460272">
    <property type="component" value="Unassembled WGS sequence"/>
</dbReference>
<evidence type="ECO:0000313" key="2">
    <source>
        <dbReference type="Proteomes" id="UP000460272"/>
    </source>
</evidence>
<proteinExistence type="predicted"/>
<dbReference type="SUPFAM" id="SSF109854">
    <property type="entry name" value="DinB/YfiT-like putative metalloenzymes"/>
    <property type="match status" value="1"/>
</dbReference>
<dbReference type="OrthoDB" id="4548523at2"/>
<evidence type="ECO:0000313" key="1">
    <source>
        <dbReference type="EMBL" id="TVZ05601.1"/>
    </source>
</evidence>
<dbReference type="Gene3D" id="1.20.120.450">
    <property type="entry name" value="dinb family like domain"/>
    <property type="match status" value="1"/>
</dbReference>
<name>A0A6P2C688_9ACTN</name>
<reference evidence="1 2" key="1">
    <citation type="submission" date="2018-11" db="EMBL/GenBank/DDBJ databases">
        <title>Trebonia kvetii gen.nov., sp.nov., a novel acidophilic actinobacterium, and proposal of the new actinobacterial family Treboniaceae fam. nov.</title>
        <authorList>
            <person name="Rapoport D."/>
            <person name="Sagova-Mareckova M."/>
            <person name="Sedlacek I."/>
            <person name="Provaznik J."/>
            <person name="Kralova S."/>
            <person name="Pavlinic D."/>
            <person name="Benes V."/>
            <person name="Kopecky J."/>
        </authorList>
    </citation>
    <scope>NUCLEOTIDE SEQUENCE [LARGE SCALE GENOMIC DNA]</scope>
    <source>
        <strain evidence="1 2">15Tr583</strain>
    </source>
</reference>
<dbReference type="InterPro" id="IPR034660">
    <property type="entry name" value="DinB/YfiT-like"/>
</dbReference>
<organism evidence="1 2">
    <name type="scientific">Trebonia kvetii</name>
    <dbReference type="NCBI Taxonomy" id="2480626"/>
    <lineage>
        <taxon>Bacteria</taxon>
        <taxon>Bacillati</taxon>
        <taxon>Actinomycetota</taxon>
        <taxon>Actinomycetes</taxon>
        <taxon>Streptosporangiales</taxon>
        <taxon>Treboniaceae</taxon>
        <taxon>Trebonia</taxon>
    </lineage>
</organism>
<dbReference type="AlphaFoldDB" id="A0A6P2C688"/>
<dbReference type="RefSeq" id="WP_145853302.1">
    <property type="nucleotide sequence ID" value="NZ_RPFW01000002.1"/>
</dbReference>